<protein>
    <submittedName>
        <fullName evidence="4">Flavodoxin family protein</fullName>
    </submittedName>
</protein>
<dbReference type="EMBL" id="DVMR01000055">
    <property type="protein sequence ID" value="HIU44044.1"/>
    <property type="molecule type" value="Genomic_DNA"/>
</dbReference>
<gene>
    <name evidence="4" type="ORF">IAB67_07080</name>
</gene>
<dbReference type="Pfam" id="PF03358">
    <property type="entry name" value="FMN_red"/>
    <property type="match status" value="1"/>
</dbReference>
<evidence type="ECO:0000313" key="5">
    <source>
        <dbReference type="Proteomes" id="UP000824073"/>
    </source>
</evidence>
<dbReference type="PANTHER" id="PTHR43278">
    <property type="entry name" value="NAD(P)H-DEPENDENT FMN-CONTAINING OXIDOREDUCTASE YWQN-RELATED"/>
    <property type="match status" value="1"/>
</dbReference>
<dbReference type="InterPro" id="IPR051796">
    <property type="entry name" value="ISF_SsuE-like"/>
</dbReference>
<dbReference type="InterPro" id="IPR005025">
    <property type="entry name" value="FMN_Rdtase-like_dom"/>
</dbReference>
<sequence length="187" mass="20624">MAVLLLWSSPNTDGLTAAAKERLAAGLRKGGAEVQEVHLNRQKIEHCRACGNGWGLCRAQGACVLQDDFADLYEKLVQADGIVWVTAVYWHDLTECMKAFVDRLRRCETGHNGYLRGKTCLLAACAGGTGLGAVECLHNLEEAIRQMGMRACDRLPVIRFNRDYMLPALEAAGELYAKRLLDGQLEM</sequence>
<dbReference type="InterPro" id="IPR029039">
    <property type="entry name" value="Flavoprotein-like_sf"/>
</dbReference>
<organism evidence="4 5">
    <name type="scientific">Candidatus Ventrousia excrementavium</name>
    <dbReference type="NCBI Taxonomy" id="2840961"/>
    <lineage>
        <taxon>Bacteria</taxon>
        <taxon>Bacillati</taxon>
        <taxon>Bacillota</taxon>
        <taxon>Clostridia</taxon>
        <taxon>Eubacteriales</taxon>
        <taxon>Clostridiaceae</taxon>
        <taxon>Clostridiaceae incertae sedis</taxon>
        <taxon>Candidatus Ventrousia</taxon>
    </lineage>
</organism>
<evidence type="ECO:0000256" key="2">
    <source>
        <dbReference type="ARBA" id="ARBA00022643"/>
    </source>
</evidence>
<dbReference type="Proteomes" id="UP000824073">
    <property type="component" value="Unassembled WGS sequence"/>
</dbReference>
<feature type="domain" description="NADPH-dependent FMN reductase-like" evidence="3">
    <location>
        <begin position="1"/>
        <end position="150"/>
    </location>
</feature>
<proteinExistence type="predicted"/>
<name>A0A9D1IXQ5_9CLOT</name>
<reference evidence="4" key="1">
    <citation type="submission" date="2020-10" db="EMBL/GenBank/DDBJ databases">
        <authorList>
            <person name="Gilroy R."/>
        </authorList>
    </citation>
    <scope>NUCLEOTIDE SEQUENCE</scope>
    <source>
        <strain evidence="4">CHK191-8634</strain>
    </source>
</reference>
<dbReference type="GO" id="GO:0016491">
    <property type="term" value="F:oxidoreductase activity"/>
    <property type="evidence" value="ECO:0007669"/>
    <property type="project" value="InterPro"/>
</dbReference>
<reference evidence="4" key="2">
    <citation type="journal article" date="2021" name="PeerJ">
        <title>Extensive microbial diversity within the chicken gut microbiome revealed by metagenomics and culture.</title>
        <authorList>
            <person name="Gilroy R."/>
            <person name="Ravi A."/>
            <person name="Getino M."/>
            <person name="Pursley I."/>
            <person name="Horton D.L."/>
            <person name="Alikhan N.F."/>
            <person name="Baker D."/>
            <person name="Gharbi K."/>
            <person name="Hall N."/>
            <person name="Watson M."/>
            <person name="Adriaenssens E.M."/>
            <person name="Foster-Nyarko E."/>
            <person name="Jarju S."/>
            <person name="Secka A."/>
            <person name="Antonio M."/>
            <person name="Oren A."/>
            <person name="Chaudhuri R.R."/>
            <person name="La Ragione R."/>
            <person name="Hildebrand F."/>
            <person name="Pallen M.J."/>
        </authorList>
    </citation>
    <scope>NUCLEOTIDE SEQUENCE</scope>
    <source>
        <strain evidence="4">CHK191-8634</strain>
    </source>
</reference>
<evidence type="ECO:0000313" key="4">
    <source>
        <dbReference type="EMBL" id="HIU44044.1"/>
    </source>
</evidence>
<dbReference type="SUPFAM" id="SSF52218">
    <property type="entry name" value="Flavoproteins"/>
    <property type="match status" value="1"/>
</dbReference>
<dbReference type="AlphaFoldDB" id="A0A9D1IXQ5"/>
<evidence type="ECO:0000259" key="3">
    <source>
        <dbReference type="Pfam" id="PF03358"/>
    </source>
</evidence>
<comment type="caution">
    <text evidence="4">The sequence shown here is derived from an EMBL/GenBank/DDBJ whole genome shotgun (WGS) entry which is preliminary data.</text>
</comment>
<keyword evidence="1" id="KW-0285">Flavoprotein</keyword>
<dbReference type="Gene3D" id="3.40.50.360">
    <property type="match status" value="1"/>
</dbReference>
<evidence type="ECO:0000256" key="1">
    <source>
        <dbReference type="ARBA" id="ARBA00022630"/>
    </source>
</evidence>
<dbReference type="PANTHER" id="PTHR43278:SF1">
    <property type="entry name" value="IRON-SULFUR FLAVOPROTEIN MJ1083"/>
    <property type="match status" value="1"/>
</dbReference>
<keyword evidence="2" id="KW-0288">FMN</keyword>
<accession>A0A9D1IXQ5</accession>